<dbReference type="PANTHER" id="PTHR12243:SF69">
    <property type="entry name" value="SI:CH73-59F11.3"/>
    <property type="match status" value="1"/>
</dbReference>
<dbReference type="PROSITE" id="PS51031">
    <property type="entry name" value="BESS"/>
    <property type="match status" value="1"/>
</dbReference>
<feature type="region of interest" description="Disordered" evidence="2">
    <location>
        <begin position="98"/>
        <end position="171"/>
    </location>
</feature>
<accession>A0A9P0LCR9</accession>
<dbReference type="GO" id="GO:0006357">
    <property type="term" value="P:regulation of transcription by RNA polymerase II"/>
    <property type="evidence" value="ECO:0007669"/>
    <property type="project" value="TreeGrafter"/>
</dbReference>
<organism evidence="5 6">
    <name type="scientific">Acanthoscelides obtectus</name>
    <name type="common">Bean weevil</name>
    <name type="synonym">Bruchus obtectus</name>
    <dbReference type="NCBI Taxonomy" id="200917"/>
    <lineage>
        <taxon>Eukaryota</taxon>
        <taxon>Metazoa</taxon>
        <taxon>Ecdysozoa</taxon>
        <taxon>Arthropoda</taxon>
        <taxon>Hexapoda</taxon>
        <taxon>Insecta</taxon>
        <taxon>Pterygota</taxon>
        <taxon>Neoptera</taxon>
        <taxon>Endopterygota</taxon>
        <taxon>Coleoptera</taxon>
        <taxon>Polyphaga</taxon>
        <taxon>Cucujiformia</taxon>
        <taxon>Chrysomeloidea</taxon>
        <taxon>Chrysomelidae</taxon>
        <taxon>Bruchinae</taxon>
        <taxon>Bruchini</taxon>
        <taxon>Acanthoscelides</taxon>
    </lineage>
</organism>
<dbReference type="InterPro" id="IPR004210">
    <property type="entry name" value="BESS_motif"/>
</dbReference>
<dbReference type="GO" id="GO:0003677">
    <property type="term" value="F:DNA binding"/>
    <property type="evidence" value="ECO:0007669"/>
    <property type="project" value="InterPro"/>
</dbReference>
<dbReference type="Proteomes" id="UP001152888">
    <property type="component" value="Unassembled WGS sequence"/>
</dbReference>
<feature type="compositionally biased region" description="Acidic residues" evidence="2">
    <location>
        <begin position="108"/>
        <end position="125"/>
    </location>
</feature>
<dbReference type="OrthoDB" id="1696965at2759"/>
<dbReference type="PANTHER" id="PTHR12243">
    <property type="entry name" value="MADF DOMAIN TRANSCRIPTION FACTOR"/>
    <property type="match status" value="1"/>
</dbReference>
<evidence type="ECO:0000259" key="4">
    <source>
        <dbReference type="PROSITE" id="PS51031"/>
    </source>
</evidence>
<dbReference type="EMBL" id="CAKOFQ010007237">
    <property type="protein sequence ID" value="CAH1995730.1"/>
    <property type="molecule type" value="Genomic_DNA"/>
</dbReference>
<reference evidence="5" key="1">
    <citation type="submission" date="2022-03" db="EMBL/GenBank/DDBJ databases">
        <authorList>
            <person name="Sayadi A."/>
        </authorList>
    </citation>
    <scope>NUCLEOTIDE SEQUENCE</scope>
</reference>
<keyword evidence="1" id="KW-0539">Nucleus</keyword>
<gene>
    <name evidence="5" type="ORF">ACAOBT_LOCUS22800</name>
</gene>
<evidence type="ECO:0000256" key="2">
    <source>
        <dbReference type="SAM" id="MobiDB-lite"/>
    </source>
</evidence>
<comment type="subcellular location">
    <subcellularLocation>
        <location evidence="1">Nucleus</location>
    </subcellularLocation>
</comment>
<dbReference type="Pfam" id="PF02944">
    <property type="entry name" value="BESS"/>
    <property type="match status" value="1"/>
</dbReference>
<name>A0A9P0LCR9_ACAOB</name>
<dbReference type="SMART" id="SM00595">
    <property type="entry name" value="MADF"/>
    <property type="match status" value="1"/>
</dbReference>
<dbReference type="GO" id="GO:0005634">
    <property type="term" value="C:nucleus"/>
    <property type="evidence" value="ECO:0007669"/>
    <property type="project" value="UniProtKB-SubCell"/>
</dbReference>
<feature type="domain" description="BESS" evidence="4">
    <location>
        <begin position="201"/>
        <end position="240"/>
    </location>
</feature>
<feature type="compositionally biased region" description="Low complexity" evidence="2">
    <location>
        <begin position="149"/>
        <end position="164"/>
    </location>
</feature>
<feature type="domain" description="MADF" evidence="3">
    <location>
        <begin position="5"/>
        <end position="96"/>
    </location>
</feature>
<dbReference type="Pfam" id="PF10545">
    <property type="entry name" value="MADF_DNA_bdg"/>
    <property type="match status" value="1"/>
</dbReference>
<dbReference type="AlphaFoldDB" id="A0A9P0LCR9"/>
<proteinExistence type="predicted"/>
<dbReference type="InterPro" id="IPR006578">
    <property type="entry name" value="MADF-dom"/>
</dbReference>
<evidence type="ECO:0000313" key="6">
    <source>
        <dbReference type="Proteomes" id="UP001152888"/>
    </source>
</evidence>
<dbReference type="InterPro" id="IPR039353">
    <property type="entry name" value="TF_Adf1"/>
</dbReference>
<protein>
    <recommendedName>
        <fullName evidence="7">MADF domain-containing protein</fullName>
    </recommendedName>
</protein>
<dbReference type="GO" id="GO:0005667">
    <property type="term" value="C:transcription regulator complex"/>
    <property type="evidence" value="ECO:0007669"/>
    <property type="project" value="TreeGrafter"/>
</dbReference>
<comment type="caution">
    <text evidence="5">The sequence shown here is derived from an EMBL/GenBank/DDBJ whole genome shotgun (WGS) entry which is preliminary data.</text>
</comment>
<evidence type="ECO:0000259" key="3">
    <source>
        <dbReference type="PROSITE" id="PS51029"/>
    </source>
</evidence>
<evidence type="ECO:0008006" key="7">
    <source>
        <dbReference type="Google" id="ProtNLM"/>
    </source>
</evidence>
<evidence type="ECO:0000256" key="1">
    <source>
        <dbReference type="PROSITE-ProRule" id="PRU00371"/>
    </source>
</evidence>
<evidence type="ECO:0000313" key="5">
    <source>
        <dbReference type="EMBL" id="CAH1995730.1"/>
    </source>
</evidence>
<sequence length="270" mass="31488">MPFEEIICAIQEKPEIWMSKHALYKNRLVKAKIWTELAEKLGIEEVTLKKRWKHLKDQYRKELKKQPHFRSGAEADVWVSSWQYFNLMMFIKDEVMPAPSTGNVSVNETDDSQEAENIENDEDSSEMPNDSDNLDSEMMQPMMSPPSQPAATSSASSSQQSSSSSRKRLNLKESMLDIEKKKLLLMEKRLMETDNDQKLNNDEDFLFLRSILPAMKKLTELQKFQFRGKVNEWLYEATKENQAVTSQQNVNYQCYYTTPPDEETQSLTFL</sequence>
<keyword evidence="6" id="KW-1185">Reference proteome</keyword>
<dbReference type="PROSITE" id="PS51029">
    <property type="entry name" value="MADF"/>
    <property type="match status" value="1"/>
</dbReference>